<dbReference type="Proteomes" id="UP000572635">
    <property type="component" value="Unassembled WGS sequence"/>
</dbReference>
<organism evidence="1 2">
    <name type="scientific">Nocardiopsis composta</name>
    <dbReference type="NCBI Taxonomy" id="157465"/>
    <lineage>
        <taxon>Bacteria</taxon>
        <taxon>Bacillati</taxon>
        <taxon>Actinomycetota</taxon>
        <taxon>Actinomycetes</taxon>
        <taxon>Streptosporangiales</taxon>
        <taxon>Nocardiopsidaceae</taxon>
        <taxon>Nocardiopsis</taxon>
    </lineage>
</organism>
<proteinExistence type="predicted"/>
<protein>
    <recommendedName>
        <fullName evidence="3">DUF3027 domain-containing protein</fullName>
    </recommendedName>
</protein>
<dbReference type="EMBL" id="JACHDB010000001">
    <property type="protein sequence ID" value="MBB5434234.1"/>
    <property type="molecule type" value="Genomic_DNA"/>
</dbReference>
<dbReference type="Pfam" id="PF11228">
    <property type="entry name" value="DUF3027"/>
    <property type="match status" value="1"/>
</dbReference>
<reference evidence="1 2" key="1">
    <citation type="submission" date="2020-08" db="EMBL/GenBank/DDBJ databases">
        <title>Sequencing the genomes of 1000 actinobacteria strains.</title>
        <authorList>
            <person name="Klenk H.-P."/>
        </authorList>
    </citation>
    <scope>NUCLEOTIDE SEQUENCE [LARGE SCALE GENOMIC DNA]</scope>
    <source>
        <strain evidence="1 2">DSM 44551</strain>
    </source>
</reference>
<evidence type="ECO:0000313" key="1">
    <source>
        <dbReference type="EMBL" id="MBB5434234.1"/>
    </source>
</evidence>
<evidence type="ECO:0000313" key="2">
    <source>
        <dbReference type="Proteomes" id="UP000572635"/>
    </source>
</evidence>
<dbReference type="InterPro" id="IPR021391">
    <property type="entry name" value="DUF3027"/>
</dbReference>
<dbReference type="RefSeq" id="WP_184394695.1">
    <property type="nucleotide sequence ID" value="NZ_BAAAJD010000021.1"/>
</dbReference>
<evidence type="ECO:0008006" key="3">
    <source>
        <dbReference type="Google" id="ProtNLM"/>
    </source>
</evidence>
<comment type="caution">
    <text evidence="1">The sequence shown here is derived from an EMBL/GenBank/DDBJ whole genome shotgun (WGS) entry which is preliminary data.</text>
</comment>
<keyword evidence="2" id="KW-1185">Reference proteome</keyword>
<gene>
    <name evidence="1" type="ORF">HDA36_004318</name>
</gene>
<sequence>MEAVDLAREAAVEIARPEWVGEHLSAYVEGDRVVTHLFACLDPAYSGWRYAVTVVRAARAKVVTVNEAVLLPGKEALLAPDWVPWKERLRPGDVGVGDLLPAAPDDERLEPGFGQVPEDALEEEGEDRQMIWELGLGRKRVLSEAGREAAAERWYNGDAGPRSPIAAAAPGRCATCGFMTLMAGGFRRMFGVCTNEFAPDDGKVVSFDHGCGAHSEAVREPVRSERASEPVVDELGYDHIVFDDTTELELVSSES</sequence>
<dbReference type="AlphaFoldDB" id="A0A7W8QQ99"/>
<name>A0A7W8QQ99_9ACTN</name>
<accession>A0A7W8QQ99</accession>